<evidence type="ECO:0000313" key="12">
    <source>
        <dbReference type="Proteomes" id="UP000595140"/>
    </source>
</evidence>
<organism evidence="11 12">
    <name type="scientific">Cuscuta campestris</name>
    <dbReference type="NCBI Taxonomy" id="132261"/>
    <lineage>
        <taxon>Eukaryota</taxon>
        <taxon>Viridiplantae</taxon>
        <taxon>Streptophyta</taxon>
        <taxon>Embryophyta</taxon>
        <taxon>Tracheophyta</taxon>
        <taxon>Spermatophyta</taxon>
        <taxon>Magnoliopsida</taxon>
        <taxon>eudicotyledons</taxon>
        <taxon>Gunneridae</taxon>
        <taxon>Pentapetalae</taxon>
        <taxon>asterids</taxon>
        <taxon>lamiids</taxon>
        <taxon>Solanales</taxon>
        <taxon>Convolvulaceae</taxon>
        <taxon>Cuscuteae</taxon>
        <taxon>Cuscuta</taxon>
        <taxon>Cuscuta subgen. Grammica</taxon>
        <taxon>Cuscuta sect. Cleistogrammica</taxon>
    </lineage>
</organism>
<protein>
    <recommendedName>
        <fullName evidence="2">RING-type E3 ubiquitin transferase</fullName>
        <ecNumber evidence="2">2.3.2.27</ecNumber>
    </recommendedName>
</protein>
<keyword evidence="3" id="KW-0808">Transferase</keyword>
<dbReference type="SUPFAM" id="SSF57850">
    <property type="entry name" value="RING/U-box"/>
    <property type="match status" value="1"/>
</dbReference>
<evidence type="ECO:0000256" key="6">
    <source>
        <dbReference type="ARBA" id="ARBA00022786"/>
    </source>
</evidence>
<dbReference type="GO" id="GO:0016567">
    <property type="term" value="P:protein ubiquitination"/>
    <property type="evidence" value="ECO:0007669"/>
    <property type="project" value="TreeGrafter"/>
</dbReference>
<feature type="compositionally biased region" description="Acidic residues" evidence="9">
    <location>
        <begin position="274"/>
        <end position="285"/>
    </location>
</feature>
<feature type="region of interest" description="Disordered" evidence="9">
    <location>
        <begin position="103"/>
        <end position="130"/>
    </location>
</feature>
<dbReference type="GO" id="GO:0005737">
    <property type="term" value="C:cytoplasm"/>
    <property type="evidence" value="ECO:0007669"/>
    <property type="project" value="TreeGrafter"/>
</dbReference>
<feature type="domain" description="RING-type" evidence="10">
    <location>
        <begin position="227"/>
        <end position="268"/>
    </location>
</feature>
<reference evidence="11 12" key="1">
    <citation type="submission" date="2018-04" db="EMBL/GenBank/DDBJ databases">
        <authorList>
            <person name="Vogel A."/>
        </authorList>
    </citation>
    <scope>NUCLEOTIDE SEQUENCE [LARGE SCALE GENOMIC DNA]</scope>
</reference>
<dbReference type="FunFam" id="3.30.40.10:FF:000022">
    <property type="entry name" value="E3 ubiquitin-protein ligase RING1-like"/>
    <property type="match status" value="1"/>
</dbReference>
<keyword evidence="7" id="KW-0862">Zinc</keyword>
<feature type="compositionally biased region" description="Polar residues" evidence="9">
    <location>
        <begin position="108"/>
        <end position="120"/>
    </location>
</feature>
<dbReference type="AlphaFoldDB" id="A0A484M0X9"/>
<dbReference type="InterPro" id="IPR039525">
    <property type="entry name" value="RNF126-like_zinc-ribbon"/>
</dbReference>
<dbReference type="InterPro" id="IPR001841">
    <property type="entry name" value="Znf_RING"/>
</dbReference>
<evidence type="ECO:0000256" key="5">
    <source>
        <dbReference type="ARBA" id="ARBA00022771"/>
    </source>
</evidence>
<dbReference type="PANTHER" id="PTHR15710:SF23">
    <property type="entry name" value="RING-TYPE E3 UBIQUITIN TRANSFERASE"/>
    <property type="match status" value="1"/>
</dbReference>
<dbReference type="Pfam" id="PF14369">
    <property type="entry name" value="Zn_ribbon_19"/>
    <property type="match status" value="1"/>
</dbReference>
<keyword evidence="6" id="KW-0833">Ubl conjugation pathway</keyword>
<dbReference type="InterPro" id="IPR013083">
    <property type="entry name" value="Znf_RING/FYVE/PHD"/>
</dbReference>
<evidence type="ECO:0000256" key="2">
    <source>
        <dbReference type="ARBA" id="ARBA00012483"/>
    </source>
</evidence>
<name>A0A484M0X9_9ASTE</name>
<dbReference type="OrthoDB" id="21204at2759"/>
<gene>
    <name evidence="11" type="ORF">CCAM_LOCUS23953</name>
</gene>
<dbReference type="GO" id="GO:0061630">
    <property type="term" value="F:ubiquitin protein ligase activity"/>
    <property type="evidence" value="ECO:0007669"/>
    <property type="project" value="UniProtKB-EC"/>
</dbReference>
<dbReference type="SMART" id="SM00184">
    <property type="entry name" value="RING"/>
    <property type="match status" value="1"/>
</dbReference>
<evidence type="ECO:0000256" key="7">
    <source>
        <dbReference type="ARBA" id="ARBA00022833"/>
    </source>
</evidence>
<dbReference type="PANTHER" id="PTHR15710">
    <property type="entry name" value="E3 UBIQUITIN-PROTEIN LIGASE PRAJA"/>
    <property type="match status" value="1"/>
</dbReference>
<dbReference type="Pfam" id="PF13639">
    <property type="entry name" value="zf-RING_2"/>
    <property type="match status" value="1"/>
</dbReference>
<dbReference type="GO" id="GO:0008270">
    <property type="term" value="F:zinc ion binding"/>
    <property type="evidence" value="ECO:0007669"/>
    <property type="project" value="UniProtKB-KW"/>
</dbReference>
<evidence type="ECO:0000259" key="10">
    <source>
        <dbReference type="PROSITE" id="PS50089"/>
    </source>
</evidence>
<dbReference type="Gene3D" id="3.30.40.10">
    <property type="entry name" value="Zinc/RING finger domain, C3HC4 (zinc finger)"/>
    <property type="match status" value="1"/>
</dbReference>
<proteinExistence type="predicted"/>
<comment type="catalytic activity">
    <reaction evidence="1">
        <text>S-ubiquitinyl-[E2 ubiquitin-conjugating enzyme]-L-cysteine + [acceptor protein]-L-lysine = [E2 ubiquitin-conjugating enzyme]-L-cysteine + N(6)-ubiquitinyl-[acceptor protein]-L-lysine.</text>
        <dbReference type="EC" id="2.3.2.27"/>
    </reaction>
</comment>
<evidence type="ECO:0000256" key="1">
    <source>
        <dbReference type="ARBA" id="ARBA00000900"/>
    </source>
</evidence>
<evidence type="ECO:0000256" key="4">
    <source>
        <dbReference type="ARBA" id="ARBA00022723"/>
    </source>
</evidence>
<dbReference type="PROSITE" id="PS50089">
    <property type="entry name" value="ZF_RING_2"/>
    <property type="match status" value="1"/>
</dbReference>
<evidence type="ECO:0000256" key="8">
    <source>
        <dbReference type="PROSITE-ProRule" id="PRU00175"/>
    </source>
</evidence>
<feature type="compositionally biased region" description="Basic and acidic residues" evidence="9">
    <location>
        <begin position="286"/>
        <end position="300"/>
    </location>
</feature>
<evidence type="ECO:0000256" key="3">
    <source>
        <dbReference type="ARBA" id="ARBA00022679"/>
    </source>
</evidence>
<evidence type="ECO:0000256" key="9">
    <source>
        <dbReference type="SAM" id="MobiDB-lite"/>
    </source>
</evidence>
<keyword evidence="5 8" id="KW-0863">Zinc-finger</keyword>
<dbReference type="EMBL" id="OOIL02002336">
    <property type="protein sequence ID" value="VFQ82177.1"/>
    <property type="molecule type" value="Genomic_DNA"/>
</dbReference>
<keyword evidence="4" id="KW-0479">Metal-binding</keyword>
<feature type="region of interest" description="Disordered" evidence="9">
    <location>
        <begin position="272"/>
        <end position="321"/>
    </location>
</feature>
<dbReference type="Proteomes" id="UP000595140">
    <property type="component" value="Unassembled WGS sequence"/>
</dbReference>
<evidence type="ECO:0000313" key="11">
    <source>
        <dbReference type="EMBL" id="VFQ82177.1"/>
    </source>
</evidence>
<accession>A0A484M0X9</accession>
<sequence length="321" mass="35139">MEDSEAGRYWCYQCSKMVNPILEEVEALTCPVCLTGFLELRESAVESGDASSPALSQILAAMLENLRELHSVVLEGRGPQGDLNGGENDLTLRSAVALLRTLRAIPTETPTEPLNPQGDNSDAENDENNGSSAAAAAIIQLLQNQVHETLTELPNPDEGTRGRNGQRQIGTFGDYVFGPNLDAIVELLTETDRNRYGTPPARKDVVAGLPDVRVEGGPYPNGSSGSCTVCFEEFRAGTVVKEMPCKHRFHSECILPWLDLHSSCPVCRHRLPAEEESEPEPDERDDGSRDDISSSSRRDGEEESDGSGGRRWVWGPFVWPF</sequence>
<dbReference type="EC" id="2.3.2.27" evidence="2"/>
<keyword evidence="12" id="KW-1185">Reference proteome</keyword>